<dbReference type="InterPro" id="IPR023393">
    <property type="entry name" value="START-like_dom_sf"/>
</dbReference>
<dbReference type="SUPFAM" id="SSF55961">
    <property type="entry name" value="Bet v1-like"/>
    <property type="match status" value="1"/>
</dbReference>
<dbReference type="EMBL" id="JAYKLX010000002">
    <property type="protein sequence ID" value="MEB3344800.1"/>
    <property type="molecule type" value="Genomic_DNA"/>
</dbReference>
<gene>
    <name evidence="1" type="ORF">U6A24_04980</name>
</gene>
<evidence type="ECO:0000313" key="1">
    <source>
        <dbReference type="EMBL" id="MEB3344800.1"/>
    </source>
</evidence>
<dbReference type="RefSeq" id="WP_324178838.1">
    <property type="nucleotide sequence ID" value="NZ_BAABAW010000003.1"/>
</dbReference>
<dbReference type="Pfam" id="PF10604">
    <property type="entry name" value="Polyketide_cyc2"/>
    <property type="match status" value="1"/>
</dbReference>
<organism evidence="1 2">
    <name type="scientific">Aquimarina gracilis</name>
    <dbReference type="NCBI Taxonomy" id="874422"/>
    <lineage>
        <taxon>Bacteria</taxon>
        <taxon>Pseudomonadati</taxon>
        <taxon>Bacteroidota</taxon>
        <taxon>Flavobacteriia</taxon>
        <taxon>Flavobacteriales</taxon>
        <taxon>Flavobacteriaceae</taxon>
        <taxon>Aquimarina</taxon>
    </lineage>
</organism>
<protein>
    <submittedName>
        <fullName evidence="1">SRPBCC family protein</fullName>
    </submittedName>
</protein>
<keyword evidence="2" id="KW-1185">Reference proteome</keyword>
<reference evidence="1 2" key="1">
    <citation type="journal article" date="2013" name="Int. J. Syst. Evol. Microbiol.">
        <title>Aquimarina gracilis sp. nov., isolated from the gut microflora of a mussel, Mytilus coruscus, and emended description of Aquimarina spongiae.</title>
        <authorList>
            <person name="Park S.C."/>
            <person name="Choe H.N."/>
            <person name="Baik K.S."/>
            <person name="Seong C.N."/>
        </authorList>
    </citation>
    <scope>NUCLEOTIDE SEQUENCE [LARGE SCALE GENOMIC DNA]</scope>
    <source>
        <strain evidence="1 2">PSC32</strain>
    </source>
</reference>
<proteinExistence type="predicted"/>
<dbReference type="Gene3D" id="3.30.530.20">
    <property type="match status" value="1"/>
</dbReference>
<sequence>MKIQKTIKINASAEKVWEVLWGDYGQVCKWASTVNSSDYREVQGSNNGGRACMSTWGEIHEIVENLDIENKTYTYYADGLPAIMKSAKNTWKVLQKGVNTSEVSIDLDIEFATIPKIFMGWMIVPKMKKDVNQTLADLKYFIETGKLTEAKIKSDQKYFKKKGQKAA</sequence>
<evidence type="ECO:0000313" key="2">
    <source>
        <dbReference type="Proteomes" id="UP001327027"/>
    </source>
</evidence>
<dbReference type="Proteomes" id="UP001327027">
    <property type="component" value="Unassembled WGS sequence"/>
</dbReference>
<name>A0ABU5ZRV7_9FLAO</name>
<dbReference type="InterPro" id="IPR019587">
    <property type="entry name" value="Polyketide_cyclase/dehydratase"/>
</dbReference>
<accession>A0ABU5ZRV7</accession>
<comment type="caution">
    <text evidence="1">The sequence shown here is derived from an EMBL/GenBank/DDBJ whole genome shotgun (WGS) entry which is preliminary data.</text>
</comment>